<dbReference type="Gene3D" id="3.40.50.300">
    <property type="entry name" value="P-loop containing nucleotide triphosphate hydrolases"/>
    <property type="match status" value="1"/>
</dbReference>
<proteinExistence type="predicted"/>
<dbReference type="PANTHER" id="PTHR45865">
    <property type="entry name" value="E3 UBIQUITIN-PROTEIN LIGASE SHPRH FAMILY MEMBER"/>
    <property type="match status" value="1"/>
</dbReference>
<dbReference type="PROSITE" id="PS51194">
    <property type="entry name" value="HELICASE_CTER"/>
    <property type="match status" value="1"/>
</dbReference>
<evidence type="ECO:0000256" key="2">
    <source>
        <dbReference type="SAM" id="MobiDB-lite"/>
    </source>
</evidence>
<dbReference type="CDD" id="cd18793">
    <property type="entry name" value="SF2_C_SNF"/>
    <property type="match status" value="1"/>
</dbReference>
<evidence type="ECO:0000256" key="1">
    <source>
        <dbReference type="ARBA" id="ARBA00022801"/>
    </source>
</evidence>
<dbReference type="InterPro" id="IPR001650">
    <property type="entry name" value="Helicase_C-like"/>
</dbReference>
<dbReference type="InterPro" id="IPR049730">
    <property type="entry name" value="SNF2/RAD54-like_C"/>
</dbReference>
<dbReference type="EMBL" id="CAXHTA020000012">
    <property type="protein sequence ID" value="CAL5225438.1"/>
    <property type="molecule type" value="Genomic_DNA"/>
</dbReference>
<dbReference type="SMART" id="SM00490">
    <property type="entry name" value="HELICc"/>
    <property type="match status" value="1"/>
</dbReference>
<dbReference type="Pfam" id="PF00271">
    <property type="entry name" value="Helicase_C"/>
    <property type="match status" value="1"/>
</dbReference>
<evidence type="ECO:0000313" key="5">
    <source>
        <dbReference type="Proteomes" id="UP001497392"/>
    </source>
</evidence>
<organism evidence="4 5">
    <name type="scientific">Coccomyxa viridis</name>
    <dbReference type="NCBI Taxonomy" id="1274662"/>
    <lineage>
        <taxon>Eukaryota</taxon>
        <taxon>Viridiplantae</taxon>
        <taxon>Chlorophyta</taxon>
        <taxon>core chlorophytes</taxon>
        <taxon>Trebouxiophyceae</taxon>
        <taxon>Trebouxiophyceae incertae sedis</taxon>
        <taxon>Coccomyxaceae</taxon>
        <taxon>Coccomyxa</taxon>
    </lineage>
</organism>
<reference evidence="4 5" key="1">
    <citation type="submission" date="2024-06" db="EMBL/GenBank/DDBJ databases">
        <authorList>
            <person name="Kraege A."/>
            <person name="Thomma B."/>
        </authorList>
    </citation>
    <scope>NUCLEOTIDE SEQUENCE [LARGE SCALE GENOMIC DNA]</scope>
</reference>
<keyword evidence="5" id="KW-1185">Reference proteome</keyword>
<gene>
    <name evidence="4" type="primary">g8256</name>
    <name evidence="4" type="ORF">VP750_LOCUS7097</name>
</gene>
<keyword evidence="1" id="KW-0378">Hydrolase</keyword>
<comment type="caution">
    <text evidence="4">The sequence shown here is derived from an EMBL/GenBank/DDBJ whole genome shotgun (WGS) entry which is preliminary data.</text>
</comment>
<dbReference type="InterPro" id="IPR052583">
    <property type="entry name" value="ATP-helicase/E3_Ub-Ligase"/>
</dbReference>
<dbReference type="PANTHER" id="PTHR45865:SF1">
    <property type="entry name" value="E3 UBIQUITIN-PROTEIN LIGASE SHPRH"/>
    <property type="match status" value="1"/>
</dbReference>
<dbReference type="InterPro" id="IPR027417">
    <property type="entry name" value="P-loop_NTPase"/>
</dbReference>
<evidence type="ECO:0000313" key="4">
    <source>
        <dbReference type="EMBL" id="CAL5225438.1"/>
    </source>
</evidence>
<name>A0ABP1G020_9CHLO</name>
<dbReference type="Proteomes" id="UP001497392">
    <property type="component" value="Unassembled WGS sequence"/>
</dbReference>
<dbReference type="SUPFAM" id="SSF52540">
    <property type="entry name" value="P-loop containing nucleoside triphosphate hydrolases"/>
    <property type="match status" value="1"/>
</dbReference>
<protein>
    <submittedName>
        <fullName evidence="4">G8256 protein</fullName>
    </submittedName>
</protein>
<sequence>MAPEEVEAVVRRVMWLIKDSQTKVLVFSTWAEVLQLLEHALKTNHVPCMRAKSRDALEGAIKEFRKPVQKGKLPLQTLLLLLKQGGNGLNLTEAQHVIMMEPIFDPAVEQQAIGRIHRIGQTHDTTVHRFVVEKSVEQNVHRICSARVAAMDMRGASKAVETPLTVRDVALLLDESWGAHARPANEEQSEAGPSSLHNHSEEGPSGLGTT</sequence>
<feature type="domain" description="Helicase C-terminal" evidence="3">
    <location>
        <begin position="9"/>
        <end position="170"/>
    </location>
</feature>
<accession>A0ABP1G020</accession>
<feature type="region of interest" description="Disordered" evidence="2">
    <location>
        <begin position="180"/>
        <end position="210"/>
    </location>
</feature>
<evidence type="ECO:0000259" key="3">
    <source>
        <dbReference type="PROSITE" id="PS51194"/>
    </source>
</evidence>